<dbReference type="EMBL" id="CASHTH010000187">
    <property type="protein sequence ID" value="CAI7993294.1"/>
    <property type="molecule type" value="Genomic_DNA"/>
</dbReference>
<keyword evidence="2" id="KW-1185">Reference proteome</keyword>
<evidence type="ECO:0000313" key="2">
    <source>
        <dbReference type="Proteomes" id="UP001174909"/>
    </source>
</evidence>
<comment type="caution">
    <text evidence="1">The sequence shown here is derived from an EMBL/GenBank/DDBJ whole genome shotgun (WGS) entry which is preliminary data.</text>
</comment>
<accession>A0AA35QV17</accession>
<name>A0AA35QV17_GEOBA</name>
<dbReference type="Proteomes" id="UP001174909">
    <property type="component" value="Unassembled WGS sequence"/>
</dbReference>
<reference evidence="1" key="1">
    <citation type="submission" date="2023-03" db="EMBL/GenBank/DDBJ databases">
        <authorList>
            <person name="Steffen K."/>
            <person name="Cardenas P."/>
        </authorList>
    </citation>
    <scope>NUCLEOTIDE SEQUENCE</scope>
</reference>
<proteinExistence type="predicted"/>
<gene>
    <name evidence="1" type="ORF">GBAR_LOCUS1239</name>
</gene>
<protein>
    <submittedName>
        <fullName evidence="1">Uncharacterized protein</fullName>
    </submittedName>
</protein>
<sequence length="73" mass="8335">MPLYTQPGHGDSVKYFHKARGKYYDKRGTDQSLTDMSDAVTHSLLSRSQRGLCQQQSTHQFLCLLIPADIHQQ</sequence>
<dbReference type="AlphaFoldDB" id="A0AA35QV17"/>
<evidence type="ECO:0000313" key="1">
    <source>
        <dbReference type="EMBL" id="CAI7993294.1"/>
    </source>
</evidence>
<organism evidence="1 2">
    <name type="scientific">Geodia barretti</name>
    <name type="common">Barrett's horny sponge</name>
    <dbReference type="NCBI Taxonomy" id="519541"/>
    <lineage>
        <taxon>Eukaryota</taxon>
        <taxon>Metazoa</taxon>
        <taxon>Porifera</taxon>
        <taxon>Demospongiae</taxon>
        <taxon>Heteroscleromorpha</taxon>
        <taxon>Tetractinellida</taxon>
        <taxon>Astrophorina</taxon>
        <taxon>Geodiidae</taxon>
        <taxon>Geodia</taxon>
    </lineage>
</organism>